<comment type="caution">
    <text evidence="2">The sequence shown here is derived from an EMBL/GenBank/DDBJ whole genome shotgun (WGS) entry which is preliminary data.</text>
</comment>
<dbReference type="EMBL" id="PFBH01000008">
    <property type="protein sequence ID" value="PIR85292.1"/>
    <property type="molecule type" value="Genomic_DNA"/>
</dbReference>
<feature type="transmembrane region" description="Helical" evidence="1">
    <location>
        <begin position="28"/>
        <end position="45"/>
    </location>
</feature>
<protein>
    <submittedName>
        <fullName evidence="2">Uncharacterized protein</fullName>
    </submittedName>
</protein>
<evidence type="ECO:0000313" key="3">
    <source>
        <dbReference type="Proteomes" id="UP000229315"/>
    </source>
</evidence>
<organism evidence="2 3">
    <name type="scientific">Candidatus Kaiserbacteria bacterium CG10_big_fil_rev_8_21_14_0_10_45_20</name>
    <dbReference type="NCBI Taxonomy" id="1974607"/>
    <lineage>
        <taxon>Bacteria</taxon>
        <taxon>Candidatus Kaiseribacteriota</taxon>
    </lineage>
</organism>
<name>A0A2H0UFW7_9BACT</name>
<sequence length="82" mass="8970">MSKAGLISLFGIILALLPFFGIPSAVKMSLFVILGMAIAGLGFLVREERRWLLRALSGEHKTDAYTESDTHGQGYAETIKEN</sequence>
<proteinExistence type="predicted"/>
<dbReference type="Proteomes" id="UP000229315">
    <property type="component" value="Unassembled WGS sequence"/>
</dbReference>
<feature type="transmembrane region" description="Helical" evidence="1">
    <location>
        <begin position="5"/>
        <end position="22"/>
    </location>
</feature>
<evidence type="ECO:0000313" key="2">
    <source>
        <dbReference type="EMBL" id="PIR85292.1"/>
    </source>
</evidence>
<gene>
    <name evidence="2" type="ORF">COU15_01370</name>
</gene>
<keyword evidence="1" id="KW-1133">Transmembrane helix</keyword>
<reference evidence="3" key="1">
    <citation type="submission" date="2017-09" db="EMBL/GenBank/DDBJ databases">
        <title>Depth-based differentiation of microbial function through sediment-hosted aquifers and enrichment of novel symbionts in the deep terrestrial subsurface.</title>
        <authorList>
            <person name="Probst A.J."/>
            <person name="Ladd B."/>
            <person name="Jarett J.K."/>
            <person name="Geller-Mcgrath D.E."/>
            <person name="Sieber C.M.K."/>
            <person name="Emerson J.B."/>
            <person name="Anantharaman K."/>
            <person name="Thomas B.C."/>
            <person name="Malmstrom R."/>
            <person name="Stieglmeier M."/>
            <person name="Klingl A."/>
            <person name="Woyke T."/>
            <person name="Ryan C.M."/>
            <person name="Banfield J.F."/>
        </authorList>
    </citation>
    <scope>NUCLEOTIDE SEQUENCE [LARGE SCALE GENOMIC DNA]</scope>
</reference>
<dbReference type="AlphaFoldDB" id="A0A2H0UFW7"/>
<keyword evidence="1" id="KW-0812">Transmembrane</keyword>
<accession>A0A2H0UFW7</accession>
<keyword evidence="1" id="KW-0472">Membrane</keyword>
<evidence type="ECO:0000256" key="1">
    <source>
        <dbReference type="SAM" id="Phobius"/>
    </source>
</evidence>